<dbReference type="AlphaFoldDB" id="A0A8H9N4Z5"/>
<gene>
    <name evidence="2" type="ORF">I7730_24625</name>
</gene>
<proteinExistence type="predicted"/>
<dbReference type="Proteomes" id="UP000863257">
    <property type="component" value="Unassembled WGS sequence"/>
</dbReference>
<evidence type="ECO:0008006" key="3">
    <source>
        <dbReference type="Google" id="ProtNLM"/>
    </source>
</evidence>
<keyword evidence="1" id="KW-0472">Membrane</keyword>
<reference evidence="2" key="2">
    <citation type="submission" date="2019-01" db="EMBL/GenBank/DDBJ databases">
        <authorList>
            <consortium name="NCBI Pathogen Detection Project"/>
        </authorList>
    </citation>
    <scope>NUCLEOTIDE SEQUENCE</scope>
    <source>
        <strain evidence="2">BCW_3452</strain>
    </source>
</reference>
<comment type="caution">
    <text evidence="2">The sequence shown here is derived from an EMBL/GenBank/DDBJ whole genome shotgun (WGS) entry which is preliminary data.</text>
</comment>
<reference evidence="2" key="1">
    <citation type="journal article" date="2018" name="Genome Biol.">
        <title>SKESA: strategic k-mer extension for scrupulous assemblies.</title>
        <authorList>
            <person name="Souvorov A."/>
            <person name="Agarwala R."/>
            <person name="Lipman D.J."/>
        </authorList>
    </citation>
    <scope>NUCLEOTIDE SEQUENCE</scope>
    <source>
        <strain evidence="2">BCW_3452</strain>
    </source>
</reference>
<feature type="transmembrane region" description="Helical" evidence="1">
    <location>
        <begin position="52"/>
        <end position="73"/>
    </location>
</feature>
<name>A0A8H9N4Z5_VIBVL</name>
<keyword evidence="1" id="KW-0812">Transmembrane</keyword>
<accession>A0A8H9N4Z5</accession>
<keyword evidence="1" id="KW-1133">Transmembrane helix</keyword>
<evidence type="ECO:0000313" key="2">
    <source>
        <dbReference type="EMBL" id="HAS8542946.1"/>
    </source>
</evidence>
<feature type="transmembrane region" description="Helical" evidence="1">
    <location>
        <begin position="94"/>
        <end position="114"/>
    </location>
</feature>
<feature type="transmembrane region" description="Helical" evidence="1">
    <location>
        <begin position="134"/>
        <end position="154"/>
    </location>
</feature>
<protein>
    <recommendedName>
        <fullName evidence="3">Hydrolase</fullName>
    </recommendedName>
</protein>
<dbReference type="EMBL" id="DACRBY010000068">
    <property type="protein sequence ID" value="HAS8542946.1"/>
    <property type="molecule type" value="Genomic_DNA"/>
</dbReference>
<organism evidence="2">
    <name type="scientific">Vibrio vulnificus</name>
    <dbReference type="NCBI Taxonomy" id="672"/>
    <lineage>
        <taxon>Bacteria</taxon>
        <taxon>Pseudomonadati</taxon>
        <taxon>Pseudomonadota</taxon>
        <taxon>Gammaproteobacteria</taxon>
        <taxon>Vibrionales</taxon>
        <taxon>Vibrionaceae</taxon>
        <taxon>Vibrio</taxon>
    </lineage>
</organism>
<sequence>MPFTPLHMGPALVLKSAASASFSLTVFGWSQIVMDIQPLVVMLTDSGELHGWSHTILGATLLGLLSAITGKYLSESGLSIVRWQRFLPIKWKTAYLSSFLGTYSHVFIDAIMHVDVLPFSPLFDGNPFHGMVSIAALQQICIASAVIGGILCVARDSKSKKA</sequence>
<evidence type="ECO:0000256" key="1">
    <source>
        <dbReference type="SAM" id="Phobius"/>
    </source>
</evidence>